<dbReference type="SUPFAM" id="SSF51126">
    <property type="entry name" value="Pectin lyase-like"/>
    <property type="match status" value="1"/>
</dbReference>
<dbReference type="AlphaFoldDB" id="A0A6J7J0P6"/>
<sequence length="634" mass="66226">MSGALAHCTRLALRVGPCGADGVKVNLAWLRPAVIALVAAAVGLLPWTPPAGARPVVSWSEPTAIAVTGLRVVATGLPAGVVPRVVVTSAGSNSFRVVARTASVRVPAPGSYRVTFALERVGAAAYRPVVGAVTVSVLRGSTSRVEIAFRRVAPATRTGRFVIKPFVGTDVWVDAARGSDSRSGLTRASALATVGEAWRRIPAGRTLTRGVRINVVRGTYPASALVNYWEHRWGTASAPIIIRSVDGPHAARFTGDINAFDVRHLYLIGIDIIRAGDAFHCEACSYVLLRGMHLSGVGGAHETVKVNQSDHIYIEDSDVHGADDNAIDFVAVRSGHIVGNRIHGAQDWCAYVKGGSSGIAVVDNEIFGCGTGGFTAGQGTGFEFMTAPYLHYEAYGITVVGNLIHDTEGAGLGVNGGYNVLMAFNTMYRVGARSHAVEFVQGSRSCDAADAGESTAPCAARRALGGWGTTTSGGQYIPNRHVYFQNNVVANPPGYASRWSHFDVHSPTTPPADSGVANPSRADDDLVIEGNVFLNGSGALDLGFNDGACGGTNAGCSQAFVRSHNVFGPSTRVFRDPAHGDYRVLAGSTPTSAGIVSLRSMSWADAPSRPTVPASVWSGPGVPALAHPGAWRTA</sequence>
<dbReference type="SMART" id="SM00710">
    <property type="entry name" value="PbH1"/>
    <property type="match status" value="6"/>
</dbReference>
<dbReference type="Pfam" id="PF13229">
    <property type="entry name" value="Beta_helix"/>
    <property type="match status" value="1"/>
</dbReference>
<dbReference type="InterPro" id="IPR012334">
    <property type="entry name" value="Pectin_lyas_fold"/>
</dbReference>
<dbReference type="InterPro" id="IPR039448">
    <property type="entry name" value="Beta_helix"/>
</dbReference>
<organism evidence="2">
    <name type="scientific">freshwater metagenome</name>
    <dbReference type="NCBI Taxonomy" id="449393"/>
    <lineage>
        <taxon>unclassified sequences</taxon>
        <taxon>metagenomes</taxon>
        <taxon>ecological metagenomes</taxon>
    </lineage>
</organism>
<evidence type="ECO:0000313" key="2">
    <source>
        <dbReference type="EMBL" id="CAB4936646.1"/>
    </source>
</evidence>
<evidence type="ECO:0000259" key="1">
    <source>
        <dbReference type="Pfam" id="PF13229"/>
    </source>
</evidence>
<reference evidence="2" key="1">
    <citation type="submission" date="2020-05" db="EMBL/GenBank/DDBJ databases">
        <authorList>
            <person name="Chiriac C."/>
            <person name="Salcher M."/>
            <person name="Ghai R."/>
            <person name="Kavagutti S V."/>
        </authorList>
    </citation>
    <scope>NUCLEOTIDE SEQUENCE</scope>
</reference>
<dbReference type="EMBL" id="CAFBNF010000042">
    <property type="protein sequence ID" value="CAB4936646.1"/>
    <property type="molecule type" value="Genomic_DNA"/>
</dbReference>
<dbReference type="InterPro" id="IPR006626">
    <property type="entry name" value="PbH1"/>
</dbReference>
<dbReference type="InterPro" id="IPR011050">
    <property type="entry name" value="Pectin_lyase_fold/virulence"/>
</dbReference>
<proteinExistence type="predicted"/>
<gene>
    <name evidence="2" type="ORF">UFOPK3773_00577</name>
</gene>
<feature type="domain" description="Right handed beta helix" evidence="1">
    <location>
        <begin position="279"/>
        <end position="428"/>
    </location>
</feature>
<dbReference type="Gene3D" id="2.160.20.10">
    <property type="entry name" value="Single-stranded right-handed beta-helix, Pectin lyase-like"/>
    <property type="match status" value="1"/>
</dbReference>
<accession>A0A6J7J0P6</accession>
<protein>
    <submittedName>
        <fullName evidence="2">Unannotated protein</fullName>
    </submittedName>
</protein>
<name>A0A6J7J0P6_9ZZZZ</name>